<proteinExistence type="predicted"/>
<dbReference type="EMBL" id="JBGNUJ010000006">
    <property type="protein sequence ID" value="KAL3958788.1"/>
    <property type="molecule type" value="Genomic_DNA"/>
</dbReference>
<gene>
    <name evidence="1" type="ORF">ACCO45_006950</name>
</gene>
<organism evidence="1 2">
    <name type="scientific">Purpureocillium lilacinum</name>
    <name type="common">Paecilomyces lilacinus</name>
    <dbReference type="NCBI Taxonomy" id="33203"/>
    <lineage>
        <taxon>Eukaryota</taxon>
        <taxon>Fungi</taxon>
        <taxon>Dikarya</taxon>
        <taxon>Ascomycota</taxon>
        <taxon>Pezizomycotina</taxon>
        <taxon>Sordariomycetes</taxon>
        <taxon>Hypocreomycetidae</taxon>
        <taxon>Hypocreales</taxon>
        <taxon>Ophiocordycipitaceae</taxon>
        <taxon>Purpureocillium</taxon>
    </lineage>
</organism>
<comment type="caution">
    <text evidence="1">The sequence shown here is derived from an EMBL/GenBank/DDBJ whole genome shotgun (WGS) entry which is preliminary data.</text>
</comment>
<keyword evidence="2" id="KW-1185">Reference proteome</keyword>
<protein>
    <submittedName>
        <fullName evidence="1">Uncharacterized protein</fullName>
    </submittedName>
</protein>
<sequence length="238" mass="25214">MVASSSPPNNIVTGAPGSRLIEGVESWTPTLSREAQNLHEVDGKSAAEATRPSGTGLPPSGTPQVSWCCRSGLRVRTCLLCGEVPELVGKALLTKERSSHSTHRTASHLPGAYKLATPLVHNVPRHRTPCRSADEALSPDGDTPILPLSSPSLNPGRHKTLPANSADRRTYEQSRQFLSTEAEFRATMAVANLCRSGGTASESSWAAEKLGMHVEVTPPGPNAILGLPSYRERPATSG</sequence>
<evidence type="ECO:0000313" key="2">
    <source>
        <dbReference type="Proteomes" id="UP001638806"/>
    </source>
</evidence>
<name>A0ACC4DRZ1_PURLI</name>
<evidence type="ECO:0000313" key="1">
    <source>
        <dbReference type="EMBL" id="KAL3958788.1"/>
    </source>
</evidence>
<accession>A0ACC4DRZ1</accession>
<dbReference type="Proteomes" id="UP001638806">
    <property type="component" value="Unassembled WGS sequence"/>
</dbReference>
<reference evidence="1" key="1">
    <citation type="submission" date="2024-12" db="EMBL/GenBank/DDBJ databases">
        <title>Comparative genomics and development of molecular markers within Purpureocillium lilacinum and among Purpureocillium species.</title>
        <authorList>
            <person name="Yeh Z.-Y."/>
            <person name="Ni N.-T."/>
            <person name="Lo P.-H."/>
            <person name="Mushyakhwo K."/>
            <person name="Lin C.-F."/>
            <person name="Nai Y.-S."/>
        </authorList>
    </citation>
    <scope>NUCLEOTIDE SEQUENCE</scope>
    <source>
        <strain evidence="1">NCHU-NPUST-175</strain>
    </source>
</reference>